<protein>
    <recommendedName>
        <fullName evidence="4">Secreted protein</fullName>
    </recommendedName>
</protein>
<proteinExistence type="predicted"/>
<gene>
    <name evidence="2" type="ORF">PFRI_37920</name>
</gene>
<organism evidence="2 3">
    <name type="scientific">Planktotalea frisia</name>
    <dbReference type="NCBI Taxonomy" id="696762"/>
    <lineage>
        <taxon>Bacteria</taxon>
        <taxon>Pseudomonadati</taxon>
        <taxon>Pseudomonadota</taxon>
        <taxon>Alphaproteobacteria</taxon>
        <taxon>Rhodobacterales</taxon>
        <taxon>Paracoccaceae</taxon>
        <taxon>Planktotalea</taxon>
    </lineage>
</organism>
<dbReference type="Proteomes" id="UP000184514">
    <property type="component" value="Unassembled WGS sequence"/>
</dbReference>
<sequence>MKMLHLIPQVILLSVAVSSAANSATCLAPQRPLVPNDPAAVIEFADLIRQDFESYITDIQRHFRCLEDERVRAFEEARQVSQDYGAFVSSLGKD</sequence>
<name>A0A1L9NRW1_9RHOB</name>
<reference evidence="2 3" key="1">
    <citation type="submission" date="2016-10" db="EMBL/GenBank/DDBJ databases">
        <title>Genome sequence of Planktotalea frisia SH6-1.</title>
        <authorList>
            <person name="Poehlein A."/>
            <person name="Bakenhus I."/>
            <person name="Voget S."/>
            <person name="Brinkhoff T."/>
            <person name="Simon M."/>
        </authorList>
    </citation>
    <scope>NUCLEOTIDE SEQUENCE [LARGE SCALE GENOMIC DNA]</scope>
    <source>
        <strain evidence="2 3">SH6-1</strain>
    </source>
</reference>
<accession>A0A1L9NRW1</accession>
<evidence type="ECO:0000313" key="2">
    <source>
        <dbReference type="EMBL" id="OJI91971.1"/>
    </source>
</evidence>
<keyword evidence="3" id="KW-1185">Reference proteome</keyword>
<evidence type="ECO:0000313" key="3">
    <source>
        <dbReference type="Proteomes" id="UP000184514"/>
    </source>
</evidence>
<evidence type="ECO:0000256" key="1">
    <source>
        <dbReference type="SAM" id="SignalP"/>
    </source>
</evidence>
<dbReference type="STRING" id="696762.PFRI_37920"/>
<feature type="signal peptide" evidence="1">
    <location>
        <begin position="1"/>
        <end position="23"/>
    </location>
</feature>
<comment type="caution">
    <text evidence="2">The sequence shown here is derived from an EMBL/GenBank/DDBJ whole genome shotgun (WGS) entry which is preliminary data.</text>
</comment>
<keyword evidence="1" id="KW-0732">Signal</keyword>
<dbReference type="AlphaFoldDB" id="A0A1L9NRW1"/>
<feature type="chain" id="PRO_5012611897" description="Secreted protein" evidence="1">
    <location>
        <begin position="24"/>
        <end position="94"/>
    </location>
</feature>
<dbReference type="EMBL" id="MLCB01000206">
    <property type="protein sequence ID" value="OJI91971.1"/>
    <property type="molecule type" value="Genomic_DNA"/>
</dbReference>
<evidence type="ECO:0008006" key="4">
    <source>
        <dbReference type="Google" id="ProtNLM"/>
    </source>
</evidence>